<dbReference type="PANTHER" id="PTHR10683:SF40">
    <property type="entry name" value="FRUCTOSE-6-PHOSPHATE ALDOLASE 1-RELATED"/>
    <property type="match status" value="1"/>
</dbReference>
<dbReference type="GO" id="GO:0004801">
    <property type="term" value="F:transaldolase activity"/>
    <property type="evidence" value="ECO:0007669"/>
    <property type="project" value="UniProtKB-EC"/>
</dbReference>
<dbReference type="Proteomes" id="UP001229251">
    <property type="component" value="Unassembled WGS sequence"/>
</dbReference>
<evidence type="ECO:0000256" key="1">
    <source>
        <dbReference type="ARBA" id="ARBA00023270"/>
    </source>
</evidence>
<dbReference type="RefSeq" id="WP_016647906.1">
    <property type="nucleotide sequence ID" value="NZ_CAUPDI010000021.1"/>
</dbReference>
<dbReference type="Pfam" id="PF00923">
    <property type="entry name" value="TAL_FSA"/>
    <property type="match status" value="1"/>
</dbReference>
<dbReference type="AlphaFoldDB" id="A0AAJ1Q6N6"/>
<dbReference type="EC" id="2.2.1.2" evidence="2"/>
<organism evidence="2 3">
    <name type="scientific">Facklamia hominis</name>
    <dbReference type="NCBI Taxonomy" id="178214"/>
    <lineage>
        <taxon>Bacteria</taxon>
        <taxon>Bacillati</taxon>
        <taxon>Bacillota</taxon>
        <taxon>Bacilli</taxon>
        <taxon>Lactobacillales</taxon>
        <taxon>Aerococcaceae</taxon>
        <taxon>Facklamia</taxon>
    </lineage>
</organism>
<dbReference type="NCBIfam" id="TIGR02134">
    <property type="entry name" value="transald_staph"/>
    <property type="match status" value="1"/>
</dbReference>
<dbReference type="GO" id="GO:0005975">
    <property type="term" value="P:carbohydrate metabolic process"/>
    <property type="evidence" value="ECO:0007669"/>
    <property type="project" value="InterPro"/>
</dbReference>
<proteinExistence type="predicted"/>
<keyword evidence="1" id="KW-0704">Schiff base</keyword>
<evidence type="ECO:0000313" key="3">
    <source>
        <dbReference type="Proteomes" id="UP001229251"/>
    </source>
</evidence>
<sequence length="237" mass="25833">MILPINIYSDGAVLADMKAMKEKGLVNGFTTNPSLMKKAGITNYLEFAREAIDLVEGQSISFEVFGDDAQTMEKEAKILTQLGDNVYVKIPCLNTKGEGSYELIHRLSHEGIKLNVTALFTPHQVQETINALADGTENIISVFAGRIADTGVDPMPIMDTAATICQSKPGSQLLWASTREVYNIIQAIDCGCDIITVPPSILNKLDNLFKDLTQVSTDTVIGFNKDIQSLGFSILED</sequence>
<dbReference type="InterPro" id="IPR013785">
    <property type="entry name" value="Aldolase_TIM"/>
</dbReference>
<dbReference type="InterPro" id="IPR011861">
    <property type="entry name" value="Transald_staph-type"/>
</dbReference>
<evidence type="ECO:0000313" key="2">
    <source>
        <dbReference type="EMBL" id="MDK7187588.1"/>
    </source>
</evidence>
<keyword evidence="2" id="KW-0808">Transferase</keyword>
<gene>
    <name evidence="2" type="ORF">QP433_06305</name>
</gene>
<accession>A0AAJ1Q6N6</accession>
<protein>
    <submittedName>
        <fullName evidence="2">Transaldolase</fullName>
        <ecNumber evidence="2">2.2.1.2</ecNumber>
    </submittedName>
</protein>
<dbReference type="Gene3D" id="3.20.20.70">
    <property type="entry name" value="Aldolase class I"/>
    <property type="match status" value="1"/>
</dbReference>
<name>A0AAJ1Q6N6_9LACT</name>
<dbReference type="SUPFAM" id="SSF51569">
    <property type="entry name" value="Aldolase"/>
    <property type="match status" value="1"/>
</dbReference>
<dbReference type="EMBL" id="JASOOE010000011">
    <property type="protein sequence ID" value="MDK7187588.1"/>
    <property type="molecule type" value="Genomic_DNA"/>
</dbReference>
<comment type="caution">
    <text evidence="2">The sequence shown here is derived from an EMBL/GenBank/DDBJ whole genome shotgun (WGS) entry which is preliminary data.</text>
</comment>
<reference evidence="2" key="1">
    <citation type="submission" date="2023-05" db="EMBL/GenBank/DDBJ databases">
        <title>Cataloging the Phylogenetic Diversity of Human Bladder Bacteria.</title>
        <authorList>
            <person name="Du J."/>
        </authorList>
    </citation>
    <scope>NUCLEOTIDE SEQUENCE</scope>
    <source>
        <strain evidence="2">UMB1231</strain>
    </source>
</reference>
<dbReference type="PANTHER" id="PTHR10683">
    <property type="entry name" value="TRANSALDOLASE"/>
    <property type="match status" value="1"/>
</dbReference>
<dbReference type="InterPro" id="IPR001585">
    <property type="entry name" value="TAL/FSA"/>
</dbReference>